<evidence type="ECO:0000313" key="4">
    <source>
        <dbReference type="EMBL" id="EER07033.1"/>
    </source>
</evidence>
<dbReference type="PANTHER" id="PTHR22878:SF68">
    <property type="entry name" value="DYNEIN HEAVY CHAIN 6, AXONEMAL-LIKE"/>
    <property type="match status" value="1"/>
</dbReference>
<organism evidence="5">
    <name type="scientific">Perkinsus marinus (strain ATCC 50983 / TXsc)</name>
    <dbReference type="NCBI Taxonomy" id="423536"/>
    <lineage>
        <taxon>Eukaryota</taxon>
        <taxon>Sar</taxon>
        <taxon>Alveolata</taxon>
        <taxon>Perkinsozoa</taxon>
        <taxon>Perkinsea</taxon>
        <taxon>Perkinsida</taxon>
        <taxon>Perkinsidae</taxon>
        <taxon>Perkinsus</taxon>
    </lineage>
</organism>
<dbReference type="InterPro" id="IPR027417">
    <property type="entry name" value="P-loop_NTPase"/>
</dbReference>
<dbReference type="RefSeq" id="XP_002775217.1">
    <property type="nucleotide sequence ID" value="XM_002775171.1"/>
</dbReference>
<evidence type="ECO:0000259" key="3">
    <source>
        <dbReference type="Pfam" id="PF12781"/>
    </source>
</evidence>
<reference evidence="4 5" key="1">
    <citation type="submission" date="2008-07" db="EMBL/GenBank/DDBJ databases">
        <authorList>
            <person name="El-Sayed N."/>
            <person name="Caler E."/>
            <person name="Inman J."/>
            <person name="Amedeo P."/>
            <person name="Hass B."/>
            <person name="Wortman J."/>
        </authorList>
    </citation>
    <scope>NUCLEOTIDE SEQUENCE [LARGE SCALE GENOMIC DNA]</scope>
    <source>
        <strain evidence="5">ATCC 50983 / TXsc</strain>
    </source>
</reference>
<feature type="non-terminal residue" evidence="4">
    <location>
        <position position="1"/>
    </location>
</feature>
<feature type="coiled-coil region" evidence="1">
    <location>
        <begin position="3"/>
        <end position="37"/>
    </location>
</feature>
<dbReference type="GO" id="GO:0030286">
    <property type="term" value="C:dynein complex"/>
    <property type="evidence" value="ECO:0007669"/>
    <property type="project" value="InterPro"/>
</dbReference>
<protein>
    <submittedName>
        <fullName evidence="4">Dynein heavy chain, putative</fullName>
    </submittedName>
</protein>
<dbReference type="Proteomes" id="UP000007800">
    <property type="component" value="Unassembled WGS sequence"/>
</dbReference>
<dbReference type="Pfam" id="PF12781">
    <property type="entry name" value="AAA_9"/>
    <property type="match status" value="1"/>
</dbReference>
<dbReference type="InterPro" id="IPR026983">
    <property type="entry name" value="DHC"/>
</dbReference>
<dbReference type="PANTHER" id="PTHR22878">
    <property type="entry name" value="DYNEIN HEAVY CHAIN 6, AXONEMAL-LIKE-RELATED"/>
    <property type="match status" value="1"/>
</dbReference>
<dbReference type="GO" id="GO:0007018">
    <property type="term" value="P:microtubule-based movement"/>
    <property type="evidence" value="ECO:0007669"/>
    <property type="project" value="InterPro"/>
</dbReference>
<proteinExistence type="predicted"/>
<dbReference type="InParanoid" id="C5L8B0"/>
<feature type="non-terminal residue" evidence="4">
    <location>
        <position position="232"/>
    </location>
</feature>
<dbReference type="Pfam" id="PF12777">
    <property type="entry name" value="MT"/>
    <property type="match status" value="1"/>
</dbReference>
<sequence>DKVAALKRKLDDTEAEKDRLIKEAELTQARLQRAEVLTVGLAGESVRWKETVEKMDVEIEALTGDVFLSAAAISYFGSFTGQYRREVVGEWLSNMQKLNIPCSETFSLVAVMGSPVQVREWNLQGLPSDSVSLDNGVLVTRGKRWPLMIDPQEQANKWIKKKEGAEGSSGQLQLLKLGNPKLLLIVENAIRMGDPLLIEDIGEALDPSLEPVLQKAVFNNNGRLQIHLGDSD</sequence>
<dbReference type="OrthoDB" id="447173at2759"/>
<evidence type="ECO:0000313" key="5">
    <source>
        <dbReference type="Proteomes" id="UP000007800"/>
    </source>
</evidence>
<dbReference type="InterPro" id="IPR035706">
    <property type="entry name" value="AAA_9"/>
</dbReference>
<dbReference type="GO" id="GO:0051959">
    <property type="term" value="F:dynein light intermediate chain binding"/>
    <property type="evidence" value="ECO:0007669"/>
    <property type="project" value="InterPro"/>
</dbReference>
<dbReference type="Gene3D" id="3.40.50.300">
    <property type="entry name" value="P-loop containing nucleotide triphosphate hydrolases"/>
    <property type="match status" value="1"/>
</dbReference>
<accession>C5L8B0</accession>
<keyword evidence="5" id="KW-1185">Reference proteome</keyword>
<dbReference type="InterPro" id="IPR024743">
    <property type="entry name" value="Dynein_HC_stalk"/>
</dbReference>
<dbReference type="GeneID" id="9059418"/>
<feature type="domain" description="Dynein heavy chain coiled coil stalk" evidence="2">
    <location>
        <begin position="3"/>
        <end position="89"/>
    </location>
</feature>
<feature type="domain" description="Dynein heavy chain ATP-binding dynein motor region" evidence="3">
    <location>
        <begin position="119"/>
        <end position="231"/>
    </location>
</feature>
<keyword evidence="1" id="KW-0175">Coiled coil</keyword>
<name>C5L8B0_PERM5</name>
<dbReference type="AlphaFoldDB" id="C5L8B0"/>
<evidence type="ECO:0000256" key="1">
    <source>
        <dbReference type="SAM" id="Coils"/>
    </source>
</evidence>
<evidence type="ECO:0000259" key="2">
    <source>
        <dbReference type="Pfam" id="PF12777"/>
    </source>
</evidence>
<dbReference type="GO" id="GO:0045505">
    <property type="term" value="F:dynein intermediate chain binding"/>
    <property type="evidence" value="ECO:0007669"/>
    <property type="project" value="InterPro"/>
</dbReference>
<dbReference type="Gene3D" id="1.20.920.20">
    <property type="match status" value="1"/>
</dbReference>
<dbReference type="EMBL" id="GG680065">
    <property type="protein sequence ID" value="EER07033.1"/>
    <property type="molecule type" value="Genomic_DNA"/>
</dbReference>
<gene>
    <name evidence="4" type="ORF">Pmar_PMAR019610</name>
</gene>